<organism evidence="3 4">
    <name type="scientific">Oxynema aestuarii AP17</name>
    <dbReference type="NCBI Taxonomy" id="2064643"/>
    <lineage>
        <taxon>Bacteria</taxon>
        <taxon>Bacillati</taxon>
        <taxon>Cyanobacteriota</taxon>
        <taxon>Cyanophyceae</taxon>
        <taxon>Oscillatoriophycideae</taxon>
        <taxon>Oscillatoriales</taxon>
        <taxon>Oscillatoriaceae</taxon>
        <taxon>Oxynema</taxon>
        <taxon>Oxynema aestuarii</taxon>
    </lineage>
</organism>
<dbReference type="AlphaFoldDB" id="A0A6H1U2V2"/>
<dbReference type="EMBL" id="CP051167">
    <property type="protein sequence ID" value="QIZ73208.1"/>
    <property type="molecule type" value="Genomic_DNA"/>
</dbReference>
<feature type="compositionally biased region" description="Low complexity" evidence="1">
    <location>
        <begin position="44"/>
        <end position="55"/>
    </location>
</feature>
<dbReference type="RefSeq" id="WP_168571354.1">
    <property type="nucleotide sequence ID" value="NZ_CP051167.1"/>
</dbReference>
<keyword evidence="2" id="KW-0732">Signal</keyword>
<feature type="signal peptide" evidence="2">
    <location>
        <begin position="1"/>
        <end position="24"/>
    </location>
</feature>
<accession>A0A6H1U2V2</accession>
<evidence type="ECO:0000256" key="1">
    <source>
        <dbReference type="SAM" id="MobiDB-lite"/>
    </source>
</evidence>
<feature type="compositionally biased region" description="Polar residues" evidence="1">
    <location>
        <begin position="56"/>
        <end position="71"/>
    </location>
</feature>
<proteinExistence type="predicted"/>
<feature type="chain" id="PRO_5026310701" description="Cobalt transport protein" evidence="2">
    <location>
        <begin position="25"/>
        <end position="111"/>
    </location>
</feature>
<evidence type="ECO:0000313" key="3">
    <source>
        <dbReference type="EMBL" id="QIZ73208.1"/>
    </source>
</evidence>
<dbReference type="Proteomes" id="UP000500857">
    <property type="component" value="Chromosome"/>
</dbReference>
<dbReference type="KEGG" id="oxy:HCG48_23565"/>
<gene>
    <name evidence="3" type="ORF">HCG48_23565</name>
</gene>
<feature type="region of interest" description="Disordered" evidence="1">
    <location>
        <begin position="33"/>
        <end position="83"/>
    </location>
</feature>
<protein>
    <recommendedName>
        <fullName evidence="5">Cobalt transport protein</fullName>
    </recommendedName>
</protein>
<reference evidence="3 4" key="1">
    <citation type="submission" date="2020-04" db="EMBL/GenBank/DDBJ databases">
        <authorList>
            <person name="Basu S."/>
            <person name="Maruthanayagam V."/>
            <person name="Chakraborty S."/>
            <person name="Pramanik A."/>
            <person name="Mukherjee J."/>
            <person name="Brink B."/>
        </authorList>
    </citation>
    <scope>NUCLEOTIDE SEQUENCE [LARGE SCALE GENOMIC DNA]</scope>
    <source>
        <strain evidence="3 4">AP17</strain>
    </source>
</reference>
<sequence>MNTEFKPSPILALTLATIASGAIAIQSPEAIAHAPKYHQRSESESSPSTSPKPASQNGSEPSQDPTATVASPHSPRTEQGNLHPGWKESVLGLLFGGYGLLVWLKQHLHQP</sequence>
<evidence type="ECO:0000313" key="4">
    <source>
        <dbReference type="Proteomes" id="UP000500857"/>
    </source>
</evidence>
<evidence type="ECO:0008006" key="5">
    <source>
        <dbReference type="Google" id="ProtNLM"/>
    </source>
</evidence>
<evidence type="ECO:0000256" key="2">
    <source>
        <dbReference type="SAM" id="SignalP"/>
    </source>
</evidence>
<name>A0A6H1U2V2_9CYAN</name>
<keyword evidence="4" id="KW-1185">Reference proteome</keyword>